<evidence type="ECO:0000313" key="2">
    <source>
        <dbReference type="RefSeq" id="XP_027071956.1"/>
    </source>
</evidence>
<sequence length="433" mass="50868">MSQYPDISLIEEIKKFLADEMMDDTDDQIMKTLEQWQTQHISSSRNIHPHSRRYYNRERGVGHVQLFNDYFTDEPVYPSHIFCRRFRMRRELFLQIVESMTNHSEFFQMRVDATGKRLSPLQKTTAAIQQLAYGAPADQLDKYIRMGESTAIECLSQFCRCVIDIYGAQYLRRPNTNDVERLLQLPSQRHGFLGMLGSINCMHWQWKNCPVAWKGQFTRGDQGSPTIMLEAVVSADLWIWHAFFGVAGSNNDINVLNQSPLFNDVSHGYAPDIQFMVNDTQYNKGYCLADDIYPEWATFVKSFTSPKDPKRIKFKQMQEAAKKDVEQAFGVLQFRWAIVRGPARFWHIAKLKDIMYTCIILHNMIVEDERDVIRNWDDDDEEPTIPVTQGLVENFHHYLQRNAKLRDWEVHHQLRSDLVKHIWERFGGNNNEN</sequence>
<gene>
    <name evidence="2" type="primary">LOC113696772</name>
</gene>
<accession>A0A6P6T212</accession>
<dbReference type="GeneID" id="113696772"/>
<dbReference type="Proteomes" id="UP001652660">
    <property type="component" value="Chromosome 6e"/>
</dbReference>
<dbReference type="AlphaFoldDB" id="A0A6P6T212"/>
<dbReference type="PANTHER" id="PTHR47150">
    <property type="entry name" value="OS12G0169200 PROTEIN"/>
    <property type="match status" value="1"/>
</dbReference>
<proteinExistence type="predicted"/>
<organism evidence="1 2">
    <name type="scientific">Coffea arabica</name>
    <name type="common">Arabian coffee</name>
    <dbReference type="NCBI Taxonomy" id="13443"/>
    <lineage>
        <taxon>Eukaryota</taxon>
        <taxon>Viridiplantae</taxon>
        <taxon>Streptophyta</taxon>
        <taxon>Embryophyta</taxon>
        <taxon>Tracheophyta</taxon>
        <taxon>Spermatophyta</taxon>
        <taxon>Magnoliopsida</taxon>
        <taxon>eudicotyledons</taxon>
        <taxon>Gunneridae</taxon>
        <taxon>Pentapetalae</taxon>
        <taxon>asterids</taxon>
        <taxon>lamiids</taxon>
        <taxon>Gentianales</taxon>
        <taxon>Rubiaceae</taxon>
        <taxon>Ixoroideae</taxon>
        <taxon>Gardenieae complex</taxon>
        <taxon>Bertiereae - Coffeeae clade</taxon>
        <taxon>Coffeeae</taxon>
        <taxon>Coffea</taxon>
    </lineage>
</organism>
<keyword evidence="1" id="KW-1185">Reference proteome</keyword>
<dbReference type="RefSeq" id="XP_027071956.1">
    <property type="nucleotide sequence ID" value="XM_027216155.2"/>
</dbReference>
<protein>
    <submittedName>
        <fullName evidence="2">Protein ALP1-like</fullName>
    </submittedName>
</protein>
<reference evidence="2" key="2">
    <citation type="submission" date="2025-08" db="UniProtKB">
        <authorList>
            <consortium name="RefSeq"/>
        </authorList>
    </citation>
    <scope>IDENTIFICATION</scope>
    <source>
        <tissue evidence="2">Leaves</tissue>
    </source>
</reference>
<reference evidence="1" key="1">
    <citation type="journal article" date="2025" name="Foods">
        <title>Unveiling the Microbial Signatures of Arabica Coffee Cherries: Insights into Ripeness Specific Diversity, Functional Traits, and Implications for Quality and Safety.</title>
        <authorList>
            <consortium name="RefSeq"/>
            <person name="Tenea G.N."/>
            <person name="Cifuentes V."/>
            <person name="Reyes P."/>
            <person name="Cevallos-Vallejos M."/>
        </authorList>
    </citation>
    <scope>NUCLEOTIDE SEQUENCE [LARGE SCALE GENOMIC DNA]</scope>
</reference>
<dbReference type="Pfam" id="PF04827">
    <property type="entry name" value="Plant_tran"/>
    <property type="match status" value="1"/>
</dbReference>
<dbReference type="PANTHER" id="PTHR47150:SF7">
    <property type="entry name" value="NUCLEASE"/>
    <property type="match status" value="1"/>
</dbReference>
<dbReference type="InterPro" id="IPR006912">
    <property type="entry name" value="Harbinger_derived_prot"/>
</dbReference>
<evidence type="ECO:0000313" key="1">
    <source>
        <dbReference type="Proteomes" id="UP001652660"/>
    </source>
</evidence>
<name>A0A6P6T212_COFAR</name>
<dbReference type="OrthoDB" id="1521186at2759"/>